<gene>
    <name evidence="3" type="ORF">c0_g1_i1</name>
    <name evidence="2" type="ORF">c0_g1_i4</name>
</gene>
<dbReference type="AlphaFoldDB" id="A0A0K8USH9"/>
<dbReference type="OrthoDB" id="8069831at2759"/>
<feature type="signal peptide" evidence="1">
    <location>
        <begin position="1"/>
        <end position="20"/>
    </location>
</feature>
<evidence type="ECO:0000256" key="1">
    <source>
        <dbReference type="SAM" id="SignalP"/>
    </source>
</evidence>
<feature type="chain" id="PRO_5014029946" evidence="1">
    <location>
        <begin position="21"/>
        <end position="202"/>
    </location>
</feature>
<evidence type="ECO:0000313" key="2">
    <source>
        <dbReference type="EMBL" id="JAI29536.1"/>
    </source>
</evidence>
<dbReference type="EMBL" id="GDHF01005148">
    <property type="protein sequence ID" value="JAI47166.1"/>
    <property type="molecule type" value="Transcribed_RNA"/>
</dbReference>
<keyword evidence="1" id="KW-0732">Signal</keyword>
<name>A0A0K8USH9_BACLA</name>
<sequence length="202" mass="22192">MSWRFGWLVFAALAVWQAHAKPLIQDATFSDVDLVAEDSHADTVYVAAPARSKRTPQHFGGNCGFNGCGGRNIFGTNNSPAYNSYAYAPYNNVVQTPATVVNHVHQRDGPPPPIVQPQQQYRPTKTTAVIVSHQHQPSTGTVVHHEHQRDGPQPPVSSAWLDYYDYNSNEYSSGFHNNPPPGFHGGNPFGPPYGGMLRNSLK</sequence>
<reference evidence="2" key="1">
    <citation type="submission" date="2015-06" db="EMBL/GenBank/DDBJ databases">
        <authorList>
            <person name="Hoefler B.C."/>
            <person name="Straight P.D."/>
        </authorList>
    </citation>
    <scope>NUCLEOTIDE SEQUENCE</scope>
</reference>
<dbReference type="EMBL" id="GDHF01022778">
    <property type="protein sequence ID" value="JAI29536.1"/>
    <property type="molecule type" value="Transcribed_RNA"/>
</dbReference>
<evidence type="ECO:0000313" key="3">
    <source>
        <dbReference type="EMBL" id="JAI47166.1"/>
    </source>
</evidence>
<protein>
    <submittedName>
        <fullName evidence="2">Uncharacterized protein</fullName>
    </submittedName>
</protein>
<organism evidence="2">
    <name type="scientific">Bactrocera latifrons</name>
    <name type="common">Malaysian fruit fly</name>
    <name type="synonym">Chaetodacus latifrons</name>
    <dbReference type="NCBI Taxonomy" id="174628"/>
    <lineage>
        <taxon>Eukaryota</taxon>
        <taxon>Metazoa</taxon>
        <taxon>Ecdysozoa</taxon>
        <taxon>Arthropoda</taxon>
        <taxon>Hexapoda</taxon>
        <taxon>Insecta</taxon>
        <taxon>Pterygota</taxon>
        <taxon>Neoptera</taxon>
        <taxon>Endopterygota</taxon>
        <taxon>Diptera</taxon>
        <taxon>Brachycera</taxon>
        <taxon>Muscomorpha</taxon>
        <taxon>Tephritoidea</taxon>
        <taxon>Tephritidae</taxon>
        <taxon>Bactrocera</taxon>
        <taxon>Bactrocera</taxon>
    </lineage>
</organism>
<accession>A0A0K8USH9</accession>
<proteinExistence type="predicted"/>